<evidence type="ECO:0000256" key="7">
    <source>
        <dbReference type="ARBA" id="ARBA00023004"/>
    </source>
</evidence>
<dbReference type="GO" id="GO:0016491">
    <property type="term" value="F:oxidoreductase activity"/>
    <property type="evidence" value="ECO:0007669"/>
    <property type="project" value="UniProtKB-KW"/>
</dbReference>
<gene>
    <name evidence="13" type="ORF">sS8_2164</name>
</gene>
<evidence type="ECO:0000256" key="10">
    <source>
        <dbReference type="ARBA" id="ARBA00023157"/>
    </source>
</evidence>
<evidence type="ECO:0000256" key="1">
    <source>
        <dbReference type="ARBA" id="ARBA00004141"/>
    </source>
</evidence>
<dbReference type="GO" id="GO:0006784">
    <property type="term" value="P:heme A biosynthetic process"/>
    <property type="evidence" value="ECO:0007669"/>
    <property type="project" value="InterPro"/>
</dbReference>
<keyword evidence="6" id="KW-0560">Oxidoreductase</keyword>
<evidence type="ECO:0000256" key="11">
    <source>
        <dbReference type="ARBA" id="ARBA00023444"/>
    </source>
</evidence>
<comment type="subcellular location">
    <subcellularLocation>
        <location evidence="1">Membrane</location>
        <topology evidence="1">Multi-pass membrane protein</topology>
    </subcellularLocation>
</comment>
<dbReference type="PANTHER" id="PTHR35457:SF1">
    <property type="entry name" value="HEME A SYNTHASE"/>
    <property type="match status" value="1"/>
</dbReference>
<feature type="transmembrane region" description="Helical" evidence="12">
    <location>
        <begin position="324"/>
        <end position="345"/>
    </location>
</feature>
<feature type="transmembrane region" description="Helical" evidence="12">
    <location>
        <begin position="172"/>
        <end position="193"/>
    </location>
</feature>
<keyword evidence="8" id="KW-0350">Heme biosynthesis</keyword>
<dbReference type="AlphaFoldDB" id="A0A250KRE3"/>
<keyword evidence="2" id="KW-1003">Cell membrane</keyword>
<keyword evidence="5 12" id="KW-1133">Transmembrane helix</keyword>
<evidence type="ECO:0000256" key="5">
    <source>
        <dbReference type="ARBA" id="ARBA00022989"/>
    </source>
</evidence>
<dbReference type="Proteomes" id="UP000266313">
    <property type="component" value="Chromosome"/>
</dbReference>
<name>A0A250KRE3_9GAMM</name>
<evidence type="ECO:0000256" key="9">
    <source>
        <dbReference type="ARBA" id="ARBA00023136"/>
    </source>
</evidence>
<keyword evidence="3 12" id="KW-0812">Transmembrane</keyword>
<keyword evidence="4" id="KW-0479">Metal-binding</keyword>
<dbReference type="EMBL" id="AP017928">
    <property type="protein sequence ID" value="BBA34116.1"/>
    <property type="molecule type" value="Genomic_DNA"/>
</dbReference>
<organism evidence="13 14">
    <name type="scientific">Methylocaldum marinum</name>
    <dbReference type="NCBI Taxonomy" id="1432792"/>
    <lineage>
        <taxon>Bacteria</taxon>
        <taxon>Pseudomonadati</taxon>
        <taxon>Pseudomonadota</taxon>
        <taxon>Gammaproteobacteria</taxon>
        <taxon>Methylococcales</taxon>
        <taxon>Methylococcaceae</taxon>
        <taxon>Methylocaldum</taxon>
    </lineage>
</organism>
<feature type="transmembrane region" description="Helical" evidence="12">
    <location>
        <begin position="214"/>
        <end position="233"/>
    </location>
</feature>
<comment type="pathway">
    <text evidence="11">Porphyrin-containing compound metabolism.</text>
</comment>
<accession>A0A250KRE3</accession>
<proteinExistence type="predicted"/>
<evidence type="ECO:0000256" key="3">
    <source>
        <dbReference type="ARBA" id="ARBA00022692"/>
    </source>
</evidence>
<feature type="transmembrane region" description="Helical" evidence="12">
    <location>
        <begin position="40"/>
        <end position="60"/>
    </location>
</feature>
<keyword evidence="7" id="KW-0408">Iron</keyword>
<evidence type="ECO:0000256" key="8">
    <source>
        <dbReference type="ARBA" id="ARBA00023133"/>
    </source>
</evidence>
<dbReference type="PANTHER" id="PTHR35457">
    <property type="entry name" value="HEME A SYNTHASE"/>
    <property type="match status" value="1"/>
</dbReference>
<keyword evidence="9 12" id="KW-0472">Membrane</keyword>
<dbReference type="GO" id="GO:0016020">
    <property type="term" value="C:membrane"/>
    <property type="evidence" value="ECO:0007669"/>
    <property type="project" value="UniProtKB-SubCell"/>
</dbReference>
<evidence type="ECO:0000256" key="2">
    <source>
        <dbReference type="ARBA" id="ARBA00022475"/>
    </source>
</evidence>
<dbReference type="InterPro" id="IPR003780">
    <property type="entry name" value="COX15/CtaA_fam"/>
</dbReference>
<dbReference type="InterPro" id="IPR050450">
    <property type="entry name" value="COX15/CtaA_HemeA_synthase"/>
</dbReference>
<evidence type="ECO:0000313" key="13">
    <source>
        <dbReference type="EMBL" id="BBA34116.1"/>
    </source>
</evidence>
<dbReference type="GO" id="GO:0046872">
    <property type="term" value="F:metal ion binding"/>
    <property type="evidence" value="ECO:0007669"/>
    <property type="project" value="UniProtKB-KW"/>
</dbReference>
<reference evidence="13 14" key="1">
    <citation type="submission" date="2016-12" db="EMBL/GenBank/DDBJ databases">
        <title>Genome sequencing of Methylocaldum marinum.</title>
        <authorList>
            <person name="Takeuchi M."/>
            <person name="Kamagata Y."/>
            <person name="Hiraoka S."/>
            <person name="Oshima K."/>
            <person name="Hattori M."/>
            <person name="Iwasaki W."/>
        </authorList>
    </citation>
    <scope>NUCLEOTIDE SEQUENCE [LARGE SCALE GENOMIC DNA]</scope>
    <source>
        <strain evidence="13 14">S8</strain>
    </source>
</reference>
<feature type="transmembrane region" description="Helical" evidence="12">
    <location>
        <begin position="113"/>
        <end position="132"/>
    </location>
</feature>
<protein>
    <submittedName>
        <fullName evidence="13">Cytochrome oxidase assembly protein</fullName>
    </submittedName>
</protein>
<feature type="transmembrane region" description="Helical" evidence="12">
    <location>
        <begin position="294"/>
        <end position="312"/>
    </location>
</feature>
<keyword evidence="10" id="KW-1015">Disulfide bond</keyword>
<dbReference type="Pfam" id="PF02628">
    <property type="entry name" value="COX15-CtaA"/>
    <property type="match status" value="1"/>
</dbReference>
<feature type="transmembrane region" description="Helical" evidence="12">
    <location>
        <begin position="258"/>
        <end position="282"/>
    </location>
</feature>
<keyword evidence="14" id="KW-1185">Reference proteome</keyword>
<feature type="transmembrane region" description="Helical" evidence="12">
    <location>
        <begin position="144"/>
        <end position="166"/>
    </location>
</feature>
<dbReference type="KEGG" id="mmai:sS8_2164"/>
<evidence type="ECO:0000256" key="6">
    <source>
        <dbReference type="ARBA" id="ARBA00023002"/>
    </source>
</evidence>
<evidence type="ECO:0000313" key="14">
    <source>
        <dbReference type="Proteomes" id="UP000266313"/>
    </source>
</evidence>
<evidence type="ECO:0000256" key="4">
    <source>
        <dbReference type="ARBA" id="ARBA00022723"/>
    </source>
</evidence>
<sequence>MPSLFKISAMNDTVSSAFNSQNTFPSNSTDSAISRRFRRIGLITIAAVYFLILVGGIVRASGAGMGCPDWPTCFGRWIPPTDESQLPPNYHEIYAERGYADTAFNPLKTWTEYVNRLIGVSIGVLILLTLVYSIPYLKRDRTVFFLALSVFLLVGFQGWLGSAVVASNLRPVMITAHMVMAFVIVCLLIYAIARSQQDILRKLKTGTLSPRFKTVLAVAMGMTLLQITMGTQIRESVDVIATIFDQAERHLWREKFPIIFYIHRSFSSVILFTNLWLVWNLIRRLKRGHLLRNFGIALGALVIAAIGTGVTLDRLGFPAFVQPIHLVLANLIFGTQFFLFIALRYSKGPRVRERLGIDEPVSGIGAS</sequence>
<evidence type="ECO:0000256" key="12">
    <source>
        <dbReference type="SAM" id="Phobius"/>
    </source>
</evidence>